<feature type="compositionally biased region" description="Low complexity" evidence="1">
    <location>
        <begin position="73"/>
        <end position="83"/>
    </location>
</feature>
<dbReference type="Proteomes" id="UP000028582">
    <property type="component" value="Unassembled WGS sequence"/>
</dbReference>
<evidence type="ECO:0000256" key="1">
    <source>
        <dbReference type="SAM" id="MobiDB-lite"/>
    </source>
</evidence>
<comment type="caution">
    <text evidence="2">The sequence shown here is derived from an EMBL/GenBank/DDBJ whole genome shotgun (WGS) entry which is preliminary data.</text>
</comment>
<evidence type="ECO:0000313" key="3">
    <source>
        <dbReference type="Proteomes" id="UP000028582"/>
    </source>
</evidence>
<reference evidence="2 3" key="1">
    <citation type="submission" date="2013-11" db="EMBL/GenBank/DDBJ databases">
        <title>The Genome Sequence of Phytophthora parasitica P1976.</title>
        <authorList>
            <consortium name="The Broad Institute Genomics Platform"/>
            <person name="Russ C."/>
            <person name="Tyler B."/>
            <person name="Panabieres F."/>
            <person name="Shan W."/>
            <person name="Tripathy S."/>
            <person name="Grunwald N."/>
            <person name="Machado M."/>
            <person name="Johnson C.S."/>
            <person name="Walker B."/>
            <person name="Young S."/>
            <person name="Zeng Q."/>
            <person name="Gargeya S."/>
            <person name="Fitzgerald M."/>
            <person name="Haas B."/>
            <person name="Abouelleil A."/>
            <person name="Allen A.W."/>
            <person name="Alvarado L."/>
            <person name="Arachchi H.M."/>
            <person name="Berlin A.M."/>
            <person name="Chapman S.B."/>
            <person name="Gainer-Dewar J."/>
            <person name="Goldberg J."/>
            <person name="Griggs A."/>
            <person name="Gujja S."/>
            <person name="Hansen M."/>
            <person name="Howarth C."/>
            <person name="Imamovic A."/>
            <person name="Ireland A."/>
            <person name="Larimer J."/>
            <person name="McCowan C."/>
            <person name="Murphy C."/>
            <person name="Pearson M."/>
            <person name="Poon T.W."/>
            <person name="Priest M."/>
            <person name="Roberts A."/>
            <person name="Saif S."/>
            <person name="Shea T."/>
            <person name="Sisk P."/>
            <person name="Sykes S."/>
            <person name="Wortman J."/>
            <person name="Nusbaum C."/>
            <person name="Birren B."/>
        </authorList>
    </citation>
    <scope>NUCLEOTIDE SEQUENCE [LARGE SCALE GENOMIC DNA]</scope>
    <source>
        <strain evidence="2 3">P1976</strain>
    </source>
</reference>
<name>A0A081AKP0_PHYNI</name>
<feature type="compositionally biased region" description="Polar residues" evidence="1">
    <location>
        <begin position="273"/>
        <end position="286"/>
    </location>
</feature>
<evidence type="ECO:0000313" key="2">
    <source>
        <dbReference type="EMBL" id="ETO79451.1"/>
    </source>
</evidence>
<sequence length="381" mass="42640">MLESSSWSAASARPPRPRPVSAKPTRVHTARPEIISYSHNNMGDEEEEEFVEDDDGEDDDGEFGAAAEREHQLQQQVRVQSQYQRRHWSGKPPSSGAKFRSNTKFRPSSAPAGRPKSASTTRNAHDNDEKHRRSAASISIGYLRAASEKKKARDREFARELFREENEFKKKISVKIEQANKMMTAIGSSKSFGPAPDRDGIHMVKVLDAVAGDRVISVEIFHILSPPCPLCFQLRDIMLAVFYMLLMFPLTSLFLASLREFEQLASVPLGQTMQQFSSPSSNNTINKLSRSSSSRTKSSLTRGSIAPRVARLSVRPSSASREPQSDIDGTRLRAAKIKPADRSQVQEELRSVLEGTIELTKILQEQLHELRLKGWNVAPRS</sequence>
<protein>
    <submittedName>
        <fullName evidence="2">Uncharacterized protein</fullName>
    </submittedName>
</protein>
<feature type="compositionally biased region" description="Low complexity" evidence="1">
    <location>
        <begin position="1"/>
        <end position="13"/>
    </location>
</feature>
<feature type="compositionally biased region" description="Acidic residues" evidence="1">
    <location>
        <begin position="43"/>
        <end position="62"/>
    </location>
</feature>
<accession>A0A081AKP0</accession>
<feature type="region of interest" description="Disordered" evidence="1">
    <location>
        <begin position="1"/>
        <end position="136"/>
    </location>
</feature>
<gene>
    <name evidence="2" type="ORF">F444_05834</name>
</gene>
<dbReference type="OrthoDB" id="126762at2759"/>
<proteinExistence type="predicted"/>
<dbReference type="EMBL" id="ANJA01001093">
    <property type="protein sequence ID" value="ETO79451.1"/>
    <property type="molecule type" value="Genomic_DNA"/>
</dbReference>
<feature type="compositionally biased region" description="Low complexity" evidence="1">
    <location>
        <begin position="287"/>
        <end position="301"/>
    </location>
</feature>
<feature type="region of interest" description="Disordered" evidence="1">
    <location>
        <begin position="273"/>
        <end position="302"/>
    </location>
</feature>
<organism evidence="2 3">
    <name type="scientific">Phytophthora nicotianae P1976</name>
    <dbReference type="NCBI Taxonomy" id="1317066"/>
    <lineage>
        <taxon>Eukaryota</taxon>
        <taxon>Sar</taxon>
        <taxon>Stramenopiles</taxon>
        <taxon>Oomycota</taxon>
        <taxon>Peronosporomycetes</taxon>
        <taxon>Peronosporales</taxon>
        <taxon>Peronosporaceae</taxon>
        <taxon>Phytophthora</taxon>
    </lineage>
</organism>
<dbReference type="AlphaFoldDB" id="A0A081AKP0"/>